<organism evidence="1 2">
    <name type="scientific">Mycobacterium hippophais</name>
    <dbReference type="NCBI Taxonomy" id="3016340"/>
    <lineage>
        <taxon>Bacteria</taxon>
        <taxon>Bacillati</taxon>
        <taxon>Actinomycetota</taxon>
        <taxon>Actinomycetes</taxon>
        <taxon>Mycobacteriales</taxon>
        <taxon>Mycobacteriaceae</taxon>
        <taxon>Mycobacterium</taxon>
    </lineage>
</organism>
<dbReference type="Proteomes" id="UP001142153">
    <property type="component" value="Unassembled WGS sequence"/>
</dbReference>
<protein>
    <submittedName>
        <fullName evidence="1">Glyoxalase</fullName>
    </submittedName>
</protein>
<proteinExistence type="predicted"/>
<dbReference type="InterPro" id="IPR029068">
    <property type="entry name" value="Glyas_Bleomycin-R_OHBP_Dase"/>
</dbReference>
<comment type="caution">
    <text evidence="1">The sequence shown here is derived from an EMBL/GenBank/DDBJ whole genome shotgun (WGS) entry which is preliminary data.</text>
</comment>
<reference evidence="1" key="1">
    <citation type="submission" date="2022-12" db="EMBL/GenBank/DDBJ databases">
        <authorList>
            <person name="Deng Y."/>
            <person name="Zhang Y.-Q."/>
        </authorList>
    </citation>
    <scope>NUCLEOTIDE SEQUENCE</scope>
    <source>
        <strain evidence="1">CPCC 205372</strain>
    </source>
</reference>
<keyword evidence="2" id="KW-1185">Reference proteome</keyword>
<sequence length="241" mass="26337">MATTTIPMLPCVAPDLTAEFFTALGFETIYSQTRPYLSLWFRRAELEIQYVGAPKNLDPAEECSGGCVVMVDDQEALAALHDDFTVALRRHYGKVLATGRPRMTYFRPGQTRFSAVDPSGNSLVFISRDEPIELEYGGSAALTGLAKVIDNARIFRDFKTDPRAAARALDSGLRRHRADAPLRDVARALAARAEIAVALGDRARADEIDADLNALPLSQADRAALADDLAAAARLERWLSD</sequence>
<dbReference type="Gene3D" id="3.10.180.10">
    <property type="entry name" value="2,3-Dihydroxybiphenyl 1,2-Dioxygenase, domain 1"/>
    <property type="match status" value="1"/>
</dbReference>
<dbReference type="RefSeq" id="WP_269892175.1">
    <property type="nucleotide sequence ID" value="NZ_JAPZPY010000001.1"/>
</dbReference>
<dbReference type="EMBL" id="JAPZPY010000001">
    <property type="protein sequence ID" value="MCZ8377256.1"/>
    <property type="molecule type" value="Genomic_DNA"/>
</dbReference>
<name>A0ABT4PL72_9MYCO</name>
<dbReference type="SUPFAM" id="SSF54593">
    <property type="entry name" value="Glyoxalase/Bleomycin resistance protein/Dihydroxybiphenyl dioxygenase"/>
    <property type="match status" value="1"/>
</dbReference>
<evidence type="ECO:0000313" key="1">
    <source>
        <dbReference type="EMBL" id="MCZ8377256.1"/>
    </source>
</evidence>
<gene>
    <name evidence="1" type="ORF">O6P37_00115</name>
</gene>
<evidence type="ECO:0000313" key="2">
    <source>
        <dbReference type="Proteomes" id="UP001142153"/>
    </source>
</evidence>
<accession>A0ABT4PL72</accession>